<keyword evidence="1" id="KW-1185">Reference proteome</keyword>
<dbReference type="RefSeq" id="XP_014484514.1">
    <property type="nucleotide sequence ID" value="XM_014629028.1"/>
</dbReference>
<dbReference type="SUPFAM" id="SSF47781">
    <property type="entry name" value="RuvA domain 2-like"/>
    <property type="match status" value="1"/>
</dbReference>
<evidence type="ECO:0000313" key="1">
    <source>
        <dbReference type="Proteomes" id="UP000515204"/>
    </source>
</evidence>
<dbReference type="PANTHER" id="PTHR21053:SF2">
    <property type="entry name" value="TRANSCRIPTION ELONGATION FACTOR, MITOCHONDRIAL"/>
    <property type="match status" value="1"/>
</dbReference>
<dbReference type="InterPro" id="IPR010994">
    <property type="entry name" value="RuvA_2-like"/>
</dbReference>
<organism evidence="1 2">
    <name type="scientific">Dinoponera quadriceps</name>
    <name type="common">South American ant</name>
    <dbReference type="NCBI Taxonomy" id="609295"/>
    <lineage>
        <taxon>Eukaryota</taxon>
        <taxon>Metazoa</taxon>
        <taxon>Ecdysozoa</taxon>
        <taxon>Arthropoda</taxon>
        <taxon>Hexapoda</taxon>
        <taxon>Insecta</taxon>
        <taxon>Pterygota</taxon>
        <taxon>Neoptera</taxon>
        <taxon>Endopterygota</taxon>
        <taxon>Hymenoptera</taxon>
        <taxon>Apocrita</taxon>
        <taxon>Aculeata</taxon>
        <taxon>Formicoidea</taxon>
        <taxon>Formicidae</taxon>
        <taxon>Ponerinae</taxon>
        <taxon>Ponerini</taxon>
        <taxon>Dinoponera</taxon>
    </lineage>
</organism>
<name>A0A6P3Y302_DINQU</name>
<dbReference type="AlphaFoldDB" id="A0A6P3Y302"/>
<dbReference type="KEGG" id="dqu:106749511"/>
<dbReference type="Pfam" id="PF12836">
    <property type="entry name" value="HHH_3"/>
    <property type="match status" value="1"/>
</dbReference>
<dbReference type="RefSeq" id="XP_014484515.1">
    <property type="nucleotide sequence ID" value="XM_014629029.1"/>
</dbReference>
<dbReference type="GO" id="GO:0006392">
    <property type="term" value="P:transcription elongation by mitochondrial RNA polymerase"/>
    <property type="evidence" value="ECO:0007669"/>
    <property type="project" value="InterPro"/>
</dbReference>
<dbReference type="Proteomes" id="UP000515204">
    <property type="component" value="Unplaced"/>
</dbReference>
<dbReference type="PANTHER" id="PTHR21053">
    <property type="entry name" value="TRANSCRIPTION ELONGATION FACTOR, MITOCHONDRIAL"/>
    <property type="match status" value="1"/>
</dbReference>
<dbReference type="GO" id="GO:0030337">
    <property type="term" value="F:DNA polymerase processivity factor activity"/>
    <property type="evidence" value="ECO:0007669"/>
    <property type="project" value="TreeGrafter"/>
</dbReference>
<dbReference type="GO" id="GO:0042645">
    <property type="term" value="C:mitochondrial nucleoid"/>
    <property type="evidence" value="ECO:0007669"/>
    <property type="project" value="TreeGrafter"/>
</dbReference>
<dbReference type="Gene3D" id="1.10.150.280">
    <property type="entry name" value="AF1531-like domain"/>
    <property type="match status" value="1"/>
</dbReference>
<reference evidence="2 3" key="1">
    <citation type="submission" date="2025-04" db="UniProtKB">
        <authorList>
            <consortium name="RefSeq"/>
        </authorList>
    </citation>
    <scope>IDENTIFICATION</scope>
</reference>
<evidence type="ECO:0000313" key="3">
    <source>
        <dbReference type="RefSeq" id="XP_014484515.1"/>
    </source>
</evidence>
<accession>A0A6P3Y302</accession>
<proteinExistence type="predicted"/>
<protein>
    <submittedName>
        <fullName evidence="2 3">Transcription elongation factor, mitochondrial-like isoform X1</fullName>
    </submittedName>
</protein>
<evidence type="ECO:0000313" key="2">
    <source>
        <dbReference type="RefSeq" id="XP_014484514.1"/>
    </source>
</evidence>
<gene>
    <name evidence="2 3" type="primary">LOC106749511</name>
</gene>
<sequence>MWNVMLTKLFNNFIKHQKVQVSKYWGPRTIIFKMNSTDTEVFDTNLLSSEEKDKILNVVNYQSMEDLLQYSITKTRAKNLELHRTNNGLYNSLEDLLQVKGLNNKCLYQFYKSIITGTKNKTSKKVISGLVVTPKITDDNQKEVNTVLGIHVGQDMISWSLLSRDCEILQWQYKSFTRNRVKENLHSLLQIALPIAEKLPKADRYIMQEFGGDNFRKSPKFQQIHMEYLAMNAIILSHLATLSSKFGTAEFVANNMFIIRQNVLQKIYGLVVGNEGISTQYMLQKLMDENSGSLENKERLPSVYIRPEFQEMYNEQSPVNKEQISWSLLIALAFVELVVHERTDMRIRNLT</sequence>
<dbReference type="GeneID" id="106749511"/>
<dbReference type="InterPro" id="IPR039150">
    <property type="entry name" value="TEFM"/>
</dbReference>
<dbReference type="OrthoDB" id="5949570at2759"/>